<proteinExistence type="predicted"/>
<reference evidence="2 3" key="2">
    <citation type="submission" date="2018-11" db="EMBL/GenBank/DDBJ databases">
        <authorList>
            <consortium name="Pathogen Informatics"/>
        </authorList>
    </citation>
    <scope>NUCLEOTIDE SEQUENCE [LARGE SCALE GENOMIC DNA]</scope>
</reference>
<protein>
    <submittedName>
        <fullName evidence="4">COS domain-containing protein</fullName>
    </submittedName>
</protein>
<dbReference type="AlphaFoldDB" id="A0A183UWY7"/>
<gene>
    <name evidence="2" type="ORF">TCNE_LOCUS13007</name>
</gene>
<evidence type="ECO:0000313" key="3">
    <source>
        <dbReference type="Proteomes" id="UP000050794"/>
    </source>
</evidence>
<organism evidence="3 4">
    <name type="scientific">Toxocara canis</name>
    <name type="common">Canine roundworm</name>
    <dbReference type="NCBI Taxonomy" id="6265"/>
    <lineage>
        <taxon>Eukaryota</taxon>
        <taxon>Metazoa</taxon>
        <taxon>Ecdysozoa</taxon>
        <taxon>Nematoda</taxon>
        <taxon>Chromadorea</taxon>
        <taxon>Rhabditida</taxon>
        <taxon>Spirurina</taxon>
        <taxon>Ascaridomorpha</taxon>
        <taxon>Ascaridoidea</taxon>
        <taxon>Toxocaridae</taxon>
        <taxon>Toxocara</taxon>
    </lineage>
</organism>
<reference evidence="4" key="1">
    <citation type="submission" date="2016-06" db="UniProtKB">
        <authorList>
            <consortium name="WormBaseParasite"/>
        </authorList>
    </citation>
    <scope>IDENTIFICATION</scope>
</reference>
<evidence type="ECO:0000313" key="2">
    <source>
        <dbReference type="EMBL" id="VDM44328.1"/>
    </source>
</evidence>
<evidence type="ECO:0000313" key="4">
    <source>
        <dbReference type="WBParaSite" id="TCNE_0001300701-mRNA-1"/>
    </source>
</evidence>
<accession>A0A183UWY7</accession>
<dbReference type="Proteomes" id="UP000050794">
    <property type="component" value="Unassembled WGS sequence"/>
</dbReference>
<name>A0A183UWY7_TOXCA</name>
<feature type="region of interest" description="Disordered" evidence="1">
    <location>
        <begin position="256"/>
        <end position="299"/>
    </location>
</feature>
<keyword evidence="3" id="KW-1185">Reference proteome</keyword>
<evidence type="ECO:0000256" key="1">
    <source>
        <dbReference type="SAM" id="MobiDB-lite"/>
    </source>
</evidence>
<sequence>MMQREEAERSDLFEYPAMNYGCLSELSSCYRMDTLLTMCTDLAEIANSLHRSLLSIEEKAKANKAKLNQMLDEAIKIFEVTNAIAEVFSITPLPKSKLPEEGAKFAHLLGPQDEMDFFTPTNEGLQIVADPEQYILKFEGQIDHMRTAVNEIGKCLITITRVLKSIVPGTELIDEVSEHKIDALIGKMPPSCGEAKRITLSSFSSKLLSNAPRDKPCMQHFDVDDDPCLLAEELYEKLRAGEKVWDFEKGPFISDSEEEYEVRPADSGSTRSGKAEEITQPSSSHTGRRHMKAGNTSSR</sequence>
<dbReference type="EMBL" id="UYWY01021519">
    <property type="protein sequence ID" value="VDM44328.1"/>
    <property type="molecule type" value="Genomic_DNA"/>
</dbReference>
<dbReference type="WBParaSite" id="TCNE_0001300701-mRNA-1">
    <property type="protein sequence ID" value="TCNE_0001300701-mRNA-1"/>
    <property type="gene ID" value="TCNE_0001300701"/>
</dbReference>